<protein>
    <recommendedName>
        <fullName evidence="2">F-box domain-containing protein</fullName>
    </recommendedName>
</protein>
<dbReference type="SUPFAM" id="SSF81383">
    <property type="entry name" value="F-box domain"/>
    <property type="match status" value="1"/>
</dbReference>
<keyword evidence="1" id="KW-0812">Transmembrane</keyword>
<accession>A0ABQ0DVE1</accession>
<feature type="domain" description="F-box" evidence="2">
    <location>
        <begin position="1"/>
        <end position="46"/>
    </location>
</feature>
<dbReference type="Proteomes" id="UP001628156">
    <property type="component" value="Unassembled WGS sequence"/>
</dbReference>
<feature type="transmembrane region" description="Helical" evidence="1">
    <location>
        <begin position="303"/>
        <end position="319"/>
    </location>
</feature>
<sequence>MEFISLPESIKQKIYQNLLPCDLIQLGATCQTFHNSIYNDNLLCQLSLIDHYDEYVVENKSENLFKFETFEKKSASDCLNVIYPEVVNNYVNEQKCHFCHLNSFIPHASIDSTQLSLVCTLFLYFIPYIRCLAIFSPLCIFVAYLRNIKSQIQPTINRLYHIDRIIKKRLFYNFINHIEYILPFFSLPILLGLVFVHPILLLVPLGLFVFNFYLRQKLVPVLIGYTLSIIPVFISTFCKTRKSRLALLMTTSIATVTPLIIVLISQYRQKPINLSEFVRRCINGLFIGGFISIIYGMTNSLEVSFFVIFSILGSAFILFKNNMNK</sequence>
<keyword evidence="1" id="KW-0472">Membrane</keyword>
<keyword evidence="1" id="KW-1133">Transmembrane helix</keyword>
<dbReference type="CDD" id="cd09917">
    <property type="entry name" value="F-box_SF"/>
    <property type="match status" value="1"/>
</dbReference>
<feature type="transmembrane region" description="Helical" evidence="1">
    <location>
        <begin position="221"/>
        <end position="238"/>
    </location>
</feature>
<name>A0ABQ0DVE1_9EUKA</name>
<feature type="transmembrane region" description="Helical" evidence="1">
    <location>
        <begin position="170"/>
        <end position="189"/>
    </location>
</feature>
<feature type="transmembrane region" description="Helical" evidence="1">
    <location>
        <begin position="244"/>
        <end position="265"/>
    </location>
</feature>
<comment type="caution">
    <text evidence="3">The sequence shown here is derived from an EMBL/GenBank/DDBJ whole genome shotgun (WGS) entry which is preliminary data.</text>
</comment>
<evidence type="ECO:0000259" key="2">
    <source>
        <dbReference type="PROSITE" id="PS50181"/>
    </source>
</evidence>
<dbReference type="EMBL" id="BAAFRS010000305">
    <property type="protein sequence ID" value="GAB1226827.1"/>
    <property type="molecule type" value="Genomic_DNA"/>
</dbReference>
<feature type="transmembrane region" description="Helical" evidence="1">
    <location>
        <begin position="121"/>
        <end position="145"/>
    </location>
</feature>
<reference evidence="3 4" key="1">
    <citation type="journal article" date="2019" name="PLoS Negl. Trop. Dis.">
        <title>Whole genome sequencing of Entamoeba nuttalli reveals mammalian host-related molecular signatures and a novel octapeptide-repeat surface protein.</title>
        <authorList>
            <person name="Tanaka M."/>
            <person name="Makiuchi T."/>
            <person name="Komiyama T."/>
            <person name="Shiina T."/>
            <person name="Osaki K."/>
            <person name="Tachibana H."/>
        </authorList>
    </citation>
    <scope>NUCLEOTIDE SEQUENCE [LARGE SCALE GENOMIC DNA]</scope>
    <source>
        <strain evidence="3 4">P19-061405</strain>
    </source>
</reference>
<dbReference type="InterPro" id="IPR036047">
    <property type="entry name" value="F-box-like_dom_sf"/>
</dbReference>
<evidence type="ECO:0000313" key="3">
    <source>
        <dbReference type="EMBL" id="GAB1226827.1"/>
    </source>
</evidence>
<organism evidence="3 4">
    <name type="scientific">Entamoeba nuttalli</name>
    <dbReference type="NCBI Taxonomy" id="412467"/>
    <lineage>
        <taxon>Eukaryota</taxon>
        <taxon>Amoebozoa</taxon>
        <taxon>Evosea</taxon>
        <taxon>Archamoebae</taxon>
        <taxon>Mastigamoebida</taxon>
        <taxon>Entamoebidae</taxon>
        <taxon>Entamoeba</taxon>
    </lineage>
</organism>
<proteinExistence type="predicted"/>
<feature type="transmembrane region" description="Helical" evidence="1">
    <location>
        <begin position="277"/>
        <end position="297"/>
    </location>
</feature>
<evidence type="ECO:0000256" key="1">
    <source>
        <dbReference type="SAM" id="Phobius"/>
    </source>
</evidence>
<dbReference type="PROSITE" id="PS50181">
    <property type="entry name" value="FBOX"/>
    <property type="match status" value="1"/>
</dbReference>
<feature type="transmembrane region" description="Helical" evidence="1">
    <location>
        <begin position="195"/>
        <end position="214"/>
    </location>
</feature>
<gene>
    <name evidence="3" type="ORF">ENUP19_0305G0076</name>
</gene>
<dbReference type="InterPro" id="IPR001810">
    <property type="entry name" value="F-box_dom"/>
</dbReference>
<evidence type="ECO:0000313" key="4">
    <source>
        <dbReference type="Proteomes" id="UP001628156"/>
    </source>
</evidence>
<keyword evidence="4" id="KW-1185">Reference proteome</keyword>